<feature type="region of interest" description="Disordered" evidence="1">
    <location>
        <begin position="121"/>
        <end position="221"/>
    </location>
</feature>
<dbReference type="AlphaFoldDB" id="A0A3S0ZIN7"/>
<dbReference type="Proteomes" id="UP000271974">
    <property type="component" value="Unassembled WGS sequence"/>
</dbReference>
<feature type="compositionally biased region" description="Acidic residues" evidence="1">
    <location>
        <begin position="43"/>
        <end position="52"/>
    </location>
</feature>
<feature type="compositionally biased region" description="Low complexity" evidence="1">
    <location>
        <begin position="176"/>
        <end position="192"/>
    </location>
</feature>
<organism evidence="2 3">
    <name type="scientific">Elysia chlorotica</name>
    <name type="common">Eastern emerald elysia</name>
    <name type="synonym">Sea slug</name>
    <dbReference type="NCBI Taxonomy" id="188477"/>
    <lineage>
        <taxon>Eukaryota</taxon>
        <taxon>Metazoa</taxon>
        <taxon>Spiralia</taxon>
        <taxon>Lophotrochozoa</taxon>
        <taxon>Mollusca</taxon>
        <taxon>Gastropoda</taxon>
        <taxon>Heterobranchia</taxon>
        <taxon>Euthyneura</taxon>
        <taxon>Panpulmonata</taxon>
        <taxon>Sacoglossa</taxon>
        <taxon>Placobranchoidea</taxon>
        <taxon>Plakobranchidae</taxon>
        <taxon>Elysia</taxon>
    </lineage>
</organism>
<evidence type="ECO:0000256" key="1">
    <source>
        <dbReference type="SAM" id="MobiDB-lite"/>
    </source>
</evidence>
<comment type="caution">
    <text evidence="2">The sequence shown here is derived from an EMBL/GenBank/DDBJ whole genome shotgun (WGS) entry which is preliminary data.</text>
</comment>
<sequence>MRLCLRGCFLGGIQPSRVQAVPVEPRAIPRVLLSDYDCARHDDDDDDIDDDEDKFRGRHSRDDQFACPELEPEPGGWSRHEERQRWRRRRLLGARRRARRRLHGRAGRGLCRGACLLATQAQPGRKPEEAHAPLRAAPPRQQHVQQRGPSGGARRAESFPRGARRRYGHVPGARQRLLGPGRGRAVPGGAVRDPGRRDARRPQQNRGRLRGTQRGTLESRG</sequence>
<name>A0A3S0ZIN7_ELYCH</name>
<evidence type="ECO:0000313" key="3">
    <source>
        <dbReference type="Proteomes" id="UP000271974"/>
    </source>
</evidence>
<dbReference type="EMBL" id="RQTK01004317">
    <property type="protein sequence ID" value="RUS68389.1"/>
    <property type="molecule type" value="Genomic_DNA"/>
</dbReference>
<feature type="compositionally biased region" description="Low complexity" evidence="1">
    <location>
        <begin position="204"/>
        <end position="221"/>
    </location>
</feature>
<gene>
    <name evidence="2" type="ORF">EGW08_023849</name>
</gene>
<proteinExistence type="predicted"/>
<accession>A0A3S0ZIN7</accession>
<feature type="region of interest" description="Disordered" evidence="1">
    <location>
        <begin position="43"/>
        <end position="83"/>
    </location>
</feature>
<keyword evidence="3" id="KW-1185">Reference proteome</keyword>
<reference evidence="2 3" key="1">
    <citation type="submission" date="2019-01" db="EMBL/GenBank/DDBJ databases">
        <title>A draft genome assembly of the solar-powered sea slug Elysia chlorotica.</title>
        <authorList>
            <person name="Cai H."/>
            <person name="Li Q."/>
            <person name="Fang X."/>
            <person name="Li J."/>
            <person name="Curtis N.E."/>
            <person name="Altenburger A."/>
            <person name="Shibata T."/>
            <person name="Feng M."/>
            <person name="Maeda T."/>
            <person name="Schwartz J.A."/>
            <person name="Shigenobu S."/>
            <person name="Lundholm N."/>
            <person name="Nishiyama T."/>
            <person name="Yang H."/>
            <person name="Hasebe M."/>
            <person name="Li S."/>
            <person name="Pierce S.K."/>
            <person name="Wang J."/>
        </authorList>
    </citation>
    <scope>NUCLEOTIDE SEQUENCE [LARGE SCALE GENOMIC DNA]</scope>
    <source>
        <strain evidence="2">EC2010</strain>
        <tissue evidence="2">Whole organism of an adult</tissue>
    </source>
</reference>
<protein>
    <submittedName>
        <fullName evidence="2">Uncharacterized protein</fullName>
    </submittedName>
</protein>
<evidence type="ECO:0000313" key="2">
    <source>
        <dbReference type="EMBL" id="RUS68389.1"/>
    </source>
</evidence>